<evidence type="ECO:0000313" key="8">
    <source>
        <dbReference type="Proteomes" id="UP000041254"/>
    </source>
</evidence>
<feature type="compositionally biased region" description="Acidic residues" evidence="5">
    <location>
        <begin position="311"/>
        <end position="320"/>
    </location>
</feature>
<evidence type="ECO:0000256" key="3">
    <source>
        <dbReference type="ARBA" id="ARBA00022833"/>
    </source>
</evidence>
<dbReference type="Proteomes" id="UP000041254">
    <property type="component" value="Unassembled WGS sequence"/>
</dbReference>
<evidence type="ECO:0000256" key="4">
    <source>
        <dbReference type="PROSITE-ProRule" id="PRU00146"/>
    </source>
</evidence>
<organism evidence="7 8">
    <name type="scientific">Vitrella brassicaformis (strain CCMP3155)</name>
    <dbReference type="NCBI Taxonomy" id="1169540"/>
    <lineage>
        <taxon>Eukaryota</taxon>
        <taxon>Sar</taxon>
        <taxon>Alveolata</taxon>
        <taxon>Colpodellida</taxon>
        <taxon>Vitrellaceae</taxon>
        <taxon>Vitrella</taxon>
    </lineage>
</organism>
<feature type="compositionally biased region" description="Basic residues" evidence="5">
    <location>
        <begin position="62"/>
        <end position="76"/>
    </location>
</feature>
<dbReference type="SUPFAM" id="SSF57903">
    <property type="entry name" value="FYVE/PHD zinc finger"/>
    <property type="match status" value="1"/>
</dbReference>
<dbReference type="VEuPathDB" id="CryptoDB:Vbra_20768"/>
<dbReference type="InterPro" id="IPR051961">
    <property type="entry name" value="Fungal_Metabolite_Diox"/>
</dbReference>
<feature type="compositionally biased region" description="Basic residues" evidence="5">
    <location>
        <begin position="190"/>
        <end position="201"/>
    </location>
</feature>
<dbReference type="STRING" id="1169540.A0A0G4ET12"/>
<dbReference type="PROSITE" id="PS01359">
    <property type="entry name" value="ZF_PHD_1"/>
    <property type="match status" value="1"/>
</dbReference>
<feature type="region of interest" description="Disordered" evidence="5">
    <location>
        <begin position="282"/>
        <end position="320"/>
    </location>
</feature>
<feature type="compositionally biased region" description="Low complexity" evidence="5">
    <location>
        <begin position="24"/>
        <end position="34"/>
    </location>
</feature>
<accession>A0A0G4ET12</accession>
<gene>
    <name evidence="7" type="ORF">Vbra_20768</name>
</gene>
<dbReference type="Gene3D" id="3.30.40.10">
    <property type="entry name" value="Zinc/RING finger domain, C3HC4 (zinc finger)"/>
    <property type="match status" value="1"/>
</dbReference>
<proteinExistence type="predicted"/>
<sequence>MSNRSDGQPEPEEPQAMDVDVDPSEAAASGAAAAAPPPCRKSQRVIKKKAPVDDEEDEAPLAKRKKRDNKKEKPKAKSAAQTQSAGGTKKGNNGGAAGGAAAAGGRKGKQVRLGEGEGDEDEEDEEEEQMNDDDYDLCCLVCGQGGNFVCCYACPRVYHLECIGHNRASRERDWLCGWCDGSDYSPSSNKRQHHQQQHKNKASPTQPPPEPAIGLPPPPPPNQASAAAAAAAVSSSSSSCAAANVAMGATATGGEGAAEGEPGDQKQAVAGAGGLADCEMAEGSEEPCVQGGEGSGKRSSKGGAVAREGSEEGSDEMDDADMMVATQKAVTDIKGGSEEGSDEMDDADMMVATQKAVTDIKGGSEEGSDEMDDADMMVATQKAVTDIKGKCLGGGFLSNHFLVHLGSKLEYIDRLLKLCVRMGVHADAADDVFGKDEFGVNRCLRDRLNNLALERILPAVVSSSPSQACLDFHQDGWTTVDEALTEDEVNELHDCVVDSFNTYMREINSRDRHHVLEQGGFDVIKKRGYNRYDLTIPKLKQPQSFPCLHRTATRAPPWLPLVAEILNTGREDGRCGMSQVELKHVGCMLSLPKSADQSIHTDGPHLSEEEHLRAHCVNVFVPLEDITKSIGPTELHPRSQFLWSYWGGQLDGAEDHLAPVTPCLNKGAALLFDYRLKHRGLANKTQRLRPVIYLTYRRKGDNWLDKDNFHRGRFPKLLTQTTAAMKAESEKAADSRHN</sequence>
<feature type="region of interest" description="Disordered" evidence="5">
    <location>
        <begin position="1"/>
        <end position="130"/>
    </location>
</feature>
<dbReference type="PANTHER" id="PTHR37563:SF2">
    <property type="entry name" value="PHYTANOYL-COA DIOXYGENASE FAMILY PROTEIN (AFU_ORTHOLOGUE AFUA_2G03330)"/>
    <property type="match status" value="1"/>
</dbReference>
<dbReference type="PROSITE" id="PS50016">
    <property type="entry name" value="ZF_PHD_2"/>
    <property type="match status" value="1"/>
</dbReference>
<keyword evidence="3" id="KW-0862">Zinc</keyword>
<feature type="domain" description="PHD-type" evidence="6">
    <location>
        <begin position="136"/>
        <end position="182"/>
    </location>
</feature>
<feature type="compositionally biased region" description="Gly residues" evidence="5">
    <location>
        <begin position="88"/>
        <end position="102"/>
    </location>
</feature>
<reference evidence="7 8" key="1">
    <citation type="submission" date="2014-11" db="EMBL/GenBank/DDBJ databases">
        <authorList>
            <person name="Zhu J."/>
            <person name="Qi W."/>
            <person name="Song R."/>
        </authorList>
    </citation>
    <scope>NUCLEOTIDE SEQUENCE [LARGE SCALE GENOMIC DNA]</scope>
</reference>
<dbReference type="SUPFAM" id="SSF51197">
    <property type="entry name" value="Clavaminate synthase-like"/>
    <property type="match status" value="1"/>
</dbReference>
<evidence type="ECO:0000256" key="5">
    <source>
        <dbReference type="SAM" id="MobiDB-lite"/>
    </source>
</evidence>
<keyword evidence="2 4" id="KW-0863">Zinc-finger</keyword>
<feature type="compositionally biased region" description="Acidic residues" evidence="5">
    <location>
        <begin position="116"/>
        <end position="130"/>
    </location>
</feature>
<feature type="region of interest" description="Disordered" evidence="5">
    <location>
        <begin position="186"/>
        <end position="230"/>
    </location>
</feature>
<dbReference type="AlphaFoldDB" id="A0A0G4ET12"/>
<dbReference type="InterPro" id="IPR019787">
    <property type="entry name" value="Znf_PHD-finger"/>
</dbReference>
<evidence type="ECO:0000256" key="2">
    <source>
        <dbReference type="ARBA" id="ARBA00022771"/>
    </source>
</evidence>
<evidence type="ECO:0000313" key="7">
    <source>
        <dbReference type="EMBL" id="CEM00963.1"/>
    </source>
</evidence>
<name>A0A0G4ET12_VITBC</name>
<evidence type="ECO:0000256" key="1">
    <source>
        <dbReference type="ARBA" id="ARBA00022723"/>
    </source>
</evidence>
<evidence type="ECO:0000259" key="6">
    <source>
        <dbReference type="PROSITE" id="PS50016"/>
    </source>
</evidence>
<keyword evidence="1" id="KW-0479">Metal-binding</keyword>
<dbReference type="Pfam" id="PF05721">
    <property type="entry name" value="PhyH"/>
    <property type="match status" value="1"/>
</dbReference>
<dbReference type="InParanoid" id="A0A0G4ET12"/>
<protein>
    <recommendedName>
        <fullName evidence="6">PHD-type domain-containing protein</fullName>
    </recommendedName>
</protein>
<dbReference type="GO" id="GO:0008270">
    <property type="term" value="F:zinc ion binding"/>
    <property type="evidence" value="ECO:0007669"/>
    <property type="project" value="UniProtKB-KW"/>
</dbReference>
<dbReference type="EMBL" id="CDMY01000303">
    <property type="protein sequence ID" value="CEM00963.1"/>
    <property type="molecule type" value="Genomic_DNA"/>
</dbReference>
<dbReference type="Gene3D" id="2.60.120.620">
    <property type="entry name" value="q2cbj1_9rhob like domain"/>
    <property type="match status" value="1"/>
</dbReference>
<feature type="compositionally biased region" description="Acidic residues" evidence="5">
    <location>
        <begin position="9"/>
        <end position="23"/>
    </location>
</feature>
<keyword evidence="8" id="KW-1185">Reference proteome</keyword>
<dbReference type="InterPro" id="IPR013083">
    <property type="entry name" value="Znf_RING/FYVE/PHD"/>
</dbReference>
<dbReference type="InterPro" id="IPR011011">
    <property type="entry name" value="Znf_FYVE_PHD"/>
</dbReference>
<dbReference type="PANTHER" id="PTHR37563">
    <property type="entry name" value="PHYTANOYL-COA DIOXYGENASE FAMILY PROTEIN (AFU_ORTHOLOGUE AFUA_2G03330)"/>
    <property type="match status" value="1"/>
</dbReference>
<dbReference type="InterPro" id="IPR019786">
    <property type="entry name" value="Zinc_finger_PHD-type_CS"/>
</dbReference>
<feature type="compositionally biased region" description="Pro residues" evidence="5">
    <location>
        <begin position="205"/>
        <end position="222"/>
    </location>
</feature>
<dbReference type="OrthoDB" id="415062at2759"/>
<dbReference type="InterPro" id="IPR008775">
    <property type="entry name" value="Phytyl_CoA_dOase-like"/>
</dbReference>